<organism evidence="2 3">
    <name type="scientific">Leptomonas seymouri</name>
    <dbReference type="NCBI Taxonomy" id="5684"/>
    <lineage>
        <taxon>Eukaryota</taxon>
        <taxon>Discoba</taxon>
        <taxon>Euglenozoa</taxon>
        <taxon>Kinetoplastea</taxon>
        <taxon>Metakinetoplastina</taxon>
        <taxon>Trypanosomatida</taxon>
        <taxon>Trypanosomatidae</taxon>
        <taxon>Leishmaniinae</taxon>
        <taxon>Leptomonas</taxon>
    </lineage>
</organism>
<comment type="caution">
    <text evidence="2">The sequence shown here is derived from an EMBL/GenBank/DDBJ whole genome shotgun (WGS) entry which is preliminary data.</text>
</comment>
<reference evidence="2 3" key="1">
    <citation type="journal article" date="2015" name="PLoS Pathog.">
        <title>Leptomonas seymouri: Adaptations to the Dixenous Life Cycle Analyzed by Genome Sequencing, Transcriptome Profiling and Co-infection with Leishmania donovani.</title>
        <authorList>
            <person name="Kraeva N."/>
            <person name="Butenko A."/>
            <person name="Hlavacova J."/>
            <person name="Kostygov A."/>
            <person name="Myskova J."/>
            <person name="Grybchuk D."/>
            <person name="Lestinova T."/>
            <person name="Votypka J."/>
            <person name="Volf P."/>
            <person name="Opperdoes F."/>
            <person name="Flegontov P."/>
            <person name="Lukes J."/>
            <person name="Yurchenko V."/>
        </authorList>
    </citation>
    <scope>NUCLEOTIDE SEQUENCE [LARGE SCALE GENOMIC DNA]</scope>
    <source>
        <strain evidence="2 3">ATCC 30220</strain>
    </source>
</reference>
<feature type="compositionally biased region" description="Low complexity" evidence="1">
    <location>
        <begin position="135"/>
        <end position="146"/>
    </location>
</feature>
<proteinExistence type="predicted"/>
<evidence type="ECO:0008006" key="4">
    <source>
        <dbReference type="Google" id="ProtNLM"/>
    </source>
</evidence>
<feature type="compositionally biased region" description="Basic residues" evidence="1">
    <location>
        <begin position="656"/>
        <end position="668"/>
    </location>
</feature>
<evidence type="ECO:0000313" key="3">
    <source>
        <dbReference type="Proteomes" id="UP000038009"/>
    </source>
</evidence>
<feature type="compositionally biased region" description="Polar residues" evidence="1">
    <location>
        <begin position="532"/>
        <end position="551"/>
    </location>
</feature>
<feature type="region of interest" description="Disordered" evidence="1">
    <location>
        <begin position="611"/>
        <end position="668"/>
    </location>
</feature>
<sequence>MSYLPSVSPTPQESDSVLVRLQDSYARQKRLVAAQKRKQADIELQSAAAYFSDLPITLELLSESTIGLFTELENLLGEQRKYVSTVGKELQLLQRIRSAVNGELRQAMSFIEDGYHSAFERLMRQNRFDGRQDPSSRTPSASSTRAVSPHVVVKATPAEKQPSVAIVTVREALSEHVSLFAESLAVLLQCEAVRIYLYDEHENLKCAAQFPYRACRADPMHSSALALMAVREIHQTVCRDHLAINGTVGLPDSVSRSHSSSEKGTVRSNSSGLEDIRSCLIFPLLPSNGAGRSFGMIHAVNKHFPMVVDAVEKGSIEVPLRGFSLEDEILVSNAARLLGTTLSRYPADAFTNTKIGETLRSRAYPSDTQVSSLSAHLLMPLLDGIEEAAEIGKEAQNRALPSLIYRAPINCIFACRLTSDSRRISLSSTGGDHDASVSTVAFRLRCMNELWTSSRDDNNTLHQQYRTIEKREQRLRLLLRNVLDGIATARSMRVSDDVAEYLQTLEVYGRSERTERMANFVADKLLTLMGSRSSEAATPVDTSTEAKSSVKSSHDDALGEKGLRKLQHDHARLNTVTVASLHYDGPDGVPSYTSAPPQKREQVRFIDELRRGGGNTAQEAGTERQRSSGKGDGSSARHPSPQSSLPHTGPSARSSQKGKHPFQRPFKL</sequence>
<evidence type="ECO:0000256" key="1">
    <source>
        <dbReference type="SAM" id="MobiDB-lite"/>
    </source>
</evidence>
<dbReference type="OMA" id="WESSRDD"/>
<dbReference type="OrthoDB" id="272073at2759"/>
<accession>A0A0N0P7E6</accession>
<dbReference type="EMBL" id="LJSK01000057">
    <property type="protein sequence ID" value="KPI88237.1"/>
    <property type="molecule type" value="Genomic_DNA"/>
</dbReference>
<dbReference type="Proteomes" id="UP000038009">
    <property type="component" value="Unassembled WGS sequence"/>
</dbReference>
<protein>
    <recommendedName>
        <fullName evidence="4">GAF domain-containing protein</fullName>
    </recommendedName>
</protein>
<keyword evidence="3" id="KW-1185">Reference proteome</keyword>
<evidence type="ECO:0000313" key="2">
    <source>
        <dbReference type="EMBL" id="KPI88237.1"/>
    </source>
</evidence>
<name>A0A0N0P7E6_LEPSE</name>
<dbReference type="VEuPathDB" id="TriTrypDB:Lsey_0057_0120"/>
<feature type="region of interest" description="Disordered" evidence="1">
    <location>
        <begin position="129"/>
        <end position="149"/>
    </location>
</feature>
<feature type="compositionally biased region" description="Polar residues" evidence="1">
    <location>
        <begin position="640"/>
        <end position="655"/>
    </location>
</feature>
<feature type="region of interest" description="Disordered" evidence="1">
    <location>
        <begin position="532"/>
        <end position="557"/>
    </location>
</feature>
<gene>
    <name evidence="2" type="ORF">ABL78_2661</name>
</gene>
<dbReference type="AlphaFoldDB" id="A0A0N0P7E6"/>